<sequence length="129" mass="15238">MNGKKIKVTDSEKKWLELLATQWGVTVDFRPYLGADMFARITIPSDGMARVEILEAFSPEEYYAKWGNRDVPEDKLFEFLLLHEIAHLELEHHKKKVPFHTEDANWWFSFKEQKEKEADLWAKEKLCGP</sequence>
<evidence type="ECO:0008006" key="3">
    <source>
        <dbReference type="Google" id="ProtNLM"/>
    </source>
</evidence>
<dbReference type="HOGENOM" id="CLU_1923191_0_0_0"/>
<reference evidence="2" key="1">
    <citation type="submission" date="2011-10" db="EMBL/GenBank/DDBJ databases">
        <title>The complete genome of chromosome of Thermovirga lienii DSM 17291.</title>
        <authorList>
            <consortium name="US DOE Joint Genome Institute (JGI-PGF)"/>
            <person name="Lucas S."/>
            <person name="Copeland A."/>
            <person name="Lapidus A."/>
            <person name="Glavina del Rio T."/>
            <person name="Dalin E."/>
            <person name="Tice H."/>
            <person name="Bruce D."/>
            <person name="Goodwin L."/>
            <person name="Pitluck S."/>
            <person name="Peters L."/>
            <person name="Mikhailova N."/>
            <person name="Saunders E."/>
            <person name="Kyrpides N."/>
            <person name="Mavromatis K."/>
            <person name="Ivanova N."/>
            <person name="Last F.I."/>
            <person name="Brettin T."/>
            <person name="Detter J.C."/>
            <person name="Han C."/>
            <person name="Larimer F."/>
            <person name="Land M."/>
            <person name="Hauser L."/>
            <person name="Markowitz V."/>
            <person name="Cheng J.-F."/>
            <person name="Hugenholtz P."/>
            <person name="Woyke T."/>
            <person name="Wu D."/>
            <person name="Spring S."/>
            <person name="Schroeder M."/>
            <person name="Brambilla E.-M."/>
            <person name="Klenk H.-P."/>
            <person name="Eisen J.A."/>
        </authorList>
    </citation>
    <scope>NUCLEOTIDE SEQUENCE [LARGE SCALE GENOMIC DNA]</scope>
    <source>
        <strain evidence="2">ATCC BAA-1197 / DSM 17291 / Cas60314</strain>
    </source>
</reference>
<accession>G7V767</accession>
<reference evidence="1 2" key="2">
    <citation type="journal article" date="2012" name="Stand. Genomic Sci.">
        <title>Genome sequence of the moderately thermophilic, amino-acid-degrading and sulfur-reducing bacterium Thermovirga lienii type strain (Cas60314(T)).</title>
        <authorList>
            <person name="Goker M."/>
            <person name="Saunders E."/>
            <person name="Lapidus A."/>
            <person name="Nolan M."/>
            <person name="Lucas S."/>
            <person name="Hammon N."/>
            <person name="Deshpande S."/>
            <person name="Cheng J.F."/>
            <person name="Han C."/>
            <person name="Tapia R."/>
            <person name="Goodwin L.A."/>
            <person name="Pitluck S."/>
            <person name="Liolios K."/>
            <person name="Mavromatis K."/>
            <person name="Pagani I."/>
            <person name="Ivanova N."/>
            <person name="Mikhailova N."/>
            <person name="Pati A."/>
            <person name="Chen A."/>
            <person name="Palaniappan K."/>
            <person name="Land M."/>
            <person name="Chang Y.J."/>
            <person name="Jeffries C.D."/>
            <person name="Brambilla E.M."/>
            <person name="Rohde M."/>
            <person name="Spring S."/>
            <person name="Detter J.C."/>
            <person name="Woyke T."/>
            <person name="Bristow J."/>
            <person name="Eisen J.A."/>
            <person name="Markowitz V."/>
            <person name="Hugenholtz P."/>
            <person name="Kyrpides N.C."/>
            <person name="Klenk H.P."/>
        </authorList>
    </citation>
    <scope>NUCLEOTIDE SEQUENCE [LARGE SCALE GENOMIC DNA]</scope>
    <source>
        <strain evidence="2">ATCC BAA-1197 / DSM 17291 / Cas60314</strain>
    </source>
</reference>
<dbReference type="EMBL" id="CP003096">
    <property type="protein sequence ID" value="AER66101.1"/>
    <property type="molecule type" value="Genomic_DNA"/>
</dbReference>
<gene>
    <name evidence="1" type="ordered locus">Tlie_0364</name>
</gene>
<keyword evidence="2" id="KW-1185">Reference proteome</keyword>
<evidence type="ECO:0000313" key="1">
    <source>
        <dbReference type="EMBL" id="AER66101.1"/>
    </source>
</evidence>
<organism evidence="1 2">
    <name type="scientific">Thermovirga lienii (strain ATCC BAA-1197 / DSM 17291 / Cas60314)</name>
    <dbReference type="NCBI Taxonomy" id="580340"/>
    <lineage>
        <taxon>Bacteria</taxon>
        <taxon>Thermotogati</taxon>
        <taxon>Synergistota</taxon>
        <taxon>Synergistia</taxon>
        <taxon>Synergistales</taxon>
        <taxon>Thermovirgaceae</taxon>
        <taxon>Thermovirga</taxon>
    </lineage>
</organism>
<evidence type="ECO:0000313" key="2">
    <source>
        <dbReference type="Proteomes" id="UP000005868"/>
    </source>
</evidence>
<dbReference type="Proteomes" id="UP000005868">
    <property type="component" value="Chromosome"/>
</dbReference>
<proteinExistence type="predicted"/>
<dbReference type="STRING" id="580340.Tlie_0364"/>
<name>G7V767_THELD</name>
<dbReference type="AlphaFoldDB" id="G7V767"/>
<dbReference type="KEGG" id="tli:Tlie_0364"/>
<protein>
    <recommendedName>
        <fullName evidence="3">SprT-like domain-containing protein</fullName>
    </recommendedName>
</protein>
<dbReference type="eggNOG" id="ENOG50349XY">
    <property type="taxonomic scope" value="Bacteria"/>
</dbReference>